<evidence type="ECO:0000313" key="3">
    <source>
        <dbReference type="Proteomes" id="UP001157381"/>
    </source>
</evidence>
<dbReference type="KEGG" id="vg:80544203"/>
<dbReference type="SMART" id="SM01040">
    <property type="entry name" value="Bro-N"/>
    <property type="match status" value="1"/>
</dbReference>
<evidence type="ECO:0000259" key="1">
    <source>
        <dbReference type="PROSITE" id="PS51750"/>
    </source>
</evidence>
<dbReference type="RefSeq" id="YP_010805309.1">
    <property type="nucleotide sequence ID" value="NC_077147.1"/>
</dbReference>
<dbReference type="Proteomes" id="UP001157381">
    <property type="component" value="Segment"/>
</dbReference>
<dbReference type="InterPro" id="IPR022549">
    <property type="entry name" value="DUF3627"/>
</dbReference>
<keyword evidence="3" id="KW-1185">Reference proteome</keyword>
<dbReference type="Pfam" id="PF12299">
    <property type="entry name" value="DUF3627"/>
    <property type="match status" value="1"/>
</dbReference>
<accession>A0AAX3AU74</accession>
<reference evidence="2 3" key="1">
    <citation type="journal article" date="2022" name="Virus Genes">
        <title>The complete genome sequence of an alphabaculovirus from the brown tussock moth, Olene mendosa Hubner, expands our knowledge of lymantriine baculovirus diversity and evolution.</title>
        <authorList>
            <person name="Harrison R.L."/>
            <person name="Rowley D.L."/>
        </authorList>
    </citation>
    <scope>NUCLEOTIDE SEQUENCE [LARGE SCALE GENOMIC DNA]</scope>
    <source>
        <strain evidence="2">435</strain>
    </source>
</reference>
<dbReference type="GeneID" id="80544203"/>
<feature type="domain" description="Bro-N" evidence="1">
    <location>
        <begin position="1"/>
        <end position="121"/>
    </location>
</feature>
<dbReference type="InterPro" id="IPR003497">
    <property type="entry name" value="BRO_N_domain"/>
</dbReference>
<protein>
    <submittedName>
        <fullName evidence="2">BRO-A</fullName>
    </submittedName>
</protein>
<dbReference type="PROSITE" id="PS51750">
    <property type="entry name" value="BRO_N"/>
    <property type="match status" value="1"/>
</dbReference>
<name>A0AAX3AU74_9ABAC</name>
<dbReference type="EMBL" id="MZ766431">
    <property type="protein sequence ID" value="UOQ18808.1"/>
    <property type="molecule type" value="Genomic_DNA"/>
</dbReference>
<evidence type="ECO:0000313" key="2">
    <source>
        <dbReference type="EMBL" id="UOQ18808.1"/>
    </source>
</evidence>
<sequence length="356" mass="39952">MALTNVEFVNGPLEVFTVQDKNQEKWMVANPFAEALGYTRLNYAVTQHVSVVNQKTYEEFKSQGSTATDDSSLLPRNVQAKTKFINRAGVFELIGASEMPAAKRFKQWNANDLLPKLCQEGEYSMSKDAPAEIAQGMNAVHAATNEGGEAPWMKDLNNLKQIITVKDEENKKLTMALQNSNQNLIVVNNKLMQAFDMINEARRDSEAARRDTEQARKETAQLANRMADIAQDVITKPSNPNLCHSLAVCSLGGDQYAFLRPQKRGLKRSLNRLSVDSREIVYKSEYVPNAMNVLNKVKESLPRDKFKARHNKITLLEDLTKEDLVDAIDRSLTQRQVSIIAKNASANSKVDYLNLS</sequence>
<dbReference type="Pfam" id="PF02498">
    <property type="entry name" value="Bro-N"/>
    <property type="match status" value="1"/>
</dbReference>
<organism evidence="2 3">
    <name type="scientific">Olene mendosa nucleopolyhedrovirus</name>
    <dbReference type="NCBI Taxonomy" id="2933796"/>
    <lineage>
        <taxon>Viruses</taxon>
        <taxon>Viruses incertae sedis</taxon>
        <taxon>Naldaviricetes</taxon>
        <taxon>Lefavirales</taxon>
        <taxon>Baculoviridae</taxon>
        <taxon>Alphabaculovirus</taxon>
        <taxon>Alphabaculovirus olmendosae</taxon>
    </lineage>
</organism>
<proteinExistence type="predicted"/>